<dbReference type="SUPFAM" id="SSF54593">
    <property type="entry name" value="Glyoxalase/Bleomycin resistance protein/Dihydroxybiphenyl dioxygenase"/>
    <property type="match status" value="1"/>
</dbReference>
<organism evidence="2 3">
    <name type="scientific">Actinorhabdospora filicis</name>
    <dbReference type="NCBI Taxonomy" id="1785913"/>
    <lineage>
        <taxon>Bacteria</taxon>
        <taxon>Bacillati</taxon>
        <taxon>Actinomycetota</taxon>
        <taxon>Actinomycetes</taxon>
        <taxon>Micromonosporales</taxon>
        <taxon>Micromonosporaceae</taxon>
        <taxon>Actinorhabdospora</taxon>
    </lineage>
</organism>
<feature type="domain" description="VOC" evidence="1">
    <location>
        <begin position="7"/>
        <end position="127"/>
    </location>
</feature>
<reference evidence="2" key="1">
    <citation type="submission" date="2023-03" db="EMBL/GenBank/DDBJ databases">
        <title>Actinorhabdospora filicis NBRC 111898.</title>
        <authorList>
            <person name="Ichikawa N."/>
            <person name="Sato H."/>
            <person name="Tonouchi N."/>
        </authorList>
    </citation>
    <scope>NUCLEOTIDE SEQUENCE</scope>
    <source>
        <strain evidence="2">NBRC 111898</strain>
    </source>
</reference>
<dbReference type="Proteomes" id="UP001165079">
    <property type="component" value="Unassembled WGS sequence"/>
</dbReference>
<dbReference type="InterPro" id="IPR004360">
    <property type="entry name" value="Glyas_Fos-R_dOase_dom"/>
</dbReference>
<dbReference type="AlphaFoldDB" id="A0A9W6SRI6"/>
<evidence type="ECO:0000313" key="3">
    <source>
        <dbReference type="Proteomes" id="UP001165079"/>
    </source>
</evidence>
<dbReference type="PROSITE" id="PS51819">
    <property type="entry name" value="VOC"/>
    <property type="match status" value="1"/>
</dbReference>
<gene>
    <name evidence="2" type="ORF">Afil01_54470</name>
</gene>
<comment type="caution">
    <text evidence="2">The sequence shown here is derived from an EMBL/GenBank/DDBJ whole genome shotgun (WGS) entry which is preliminary data.</text>
</comment>
<dbReference type="EMBL" id="BSTX01000004">
    <property type="protein sequence ID" value="GLZ80640.1"/>
    <property type="molecule type" value="Genomic_DNA"/>
</dbReference>
<dbReference type="Pfam" id="PF00903">
    <property type="entry name" value="Glyoxalase"/>
    <property type="match status" value="1"/>
</dbReference>
<sequence length="127" mass="13642">MTDWPGGLAAVTLFVEDLAAAKRFYAEVFEVPVHFEDAESTCFMFGSTMVNLLAVSAAPELIAPGAVAAAESGNRFQITLFVEDVDAVCARLKDKGVALLNGPVDRPWGIRTASFRDPGGHIWEIAK</sequence>
<dbReference type="PANTHER" id="PTHR36503:SF1">
    <property type="entry name" value="BLR2520 PROTEIN"/>
    <property type="match status" value="1"/>
</dbReference>
<protein>
    <recommendedName>
        <fullName evidence="1">VOC domain-containing protein</fullName>
    </recommendedName>
</protein>
<evidence type="ECO:0000259" key="1">
    <source>
        <dbReference type="PROSITE" id="PS51819"/>
    </source>
</evidence>
<name>A0A9W6SRI6_9ACTN</name>
<dbReference type="Gene3D" id="3.10.180.10">
    <property type="entry name" value="2,3-Dihydroxybiphenyl 1,2-Dioxygenase, domain 1"/>
    <property type="match status" value="1"/>
</dbReference>
<dbReference type="InterPro" id="IPR029068">
    <property type="entry name" value="Glyas_Bleomycin-R_OHBP_Dase"/>
</dbReference>
<proteinExistence type="predicted"/>
<keyword evidence="3" id="KW-1185">Reference proteome</keyword>
<accession>A0A9W6SRI6</accession>
<evidence type="ECO:0000313" key="2">
    <source>
        <dbReference type="EMBL" id="GLZ80640.1"/>
    </source>
</evidence>
<dbReference type="RefSeq" id="WP_285665880.1">
    <property type="nucleotide sequence ID" value="NZ_BSTX01000004.1"/>
</dbReference>
<dbReference type="InterPro" id="IPR037523">
    <property type="entry name" value="VOC_core"/>
</dbReference>
<dbReference type="PANTHER" id="PTHR36503">
    <property type="entry name" value="BLR2520 PROTEIN"/>
    <property type="match status" value="1"/>
</dbReference>